<evidence type="ECO:0000256" key="2">
    <source>
        <dbReference type="RuleBase" id="RU000363"/>
    </source>
</evidence>
<organism evidence="4 5">
    <name type="scientific">Trichonephila inaurata madagascariensis</name>
    <dbReference type="NCBI Taxonomy" id="2747483"/>
    <lineage>
        <taxon>Eukaryota</taxon>
        <taxon>Metazoa</taxon>
        <taxon>Ecdysozoa</taxon>
        <taxon>Arthropoda</taxon>
        <taxon>Chelicerata</taxon>
        <taxon>Arachnida</taxon>
        <taxon>Araneae</taxon>
        <taxon>Araneomorphae</taxon>
        <taxon>Entelegynae</taxon>
        <taxon>Araneoidea</taxon>
        <taxon>Nephilidae</taxon>
        <taxon>Trichonephila</taxon>
        <taxon>Trichonephila inaurata</taxon>
    </lineage>
</organism>
<dbReference type="GO" id="GO:0016491">
    <property type="term" value="F:oxidoreductase activity"/>
    <property type="evidence" value="ECO:0007669"/>
    <property type="project" value="UniProtKB-KW"/>
</dbReference>
<reference evidence="4" key="1">
    <citation type="submission" date="2020-08" db="EMBL/GenBank/DDBJ databases">
        <title>Multicomponent nature underlies the extraordinary mechanical properties of spider dragline silk.</title>
        <authorList>
            <person name="Kono N."/>
            <person name="Nakamura H."/>
            <person name="Mori M."/>
            <person name="Yoshida Y."/>
            <person name="Ohtoshi R."/>
            <person name="Malay A.D."/>
            <person name="Moran D.A.P."/>
            <person name="Tomita M."/>
            <person name="Numata K."/>
            <person name="Arakawa K."/>
        </authorList>
    </citation>
    <scope>NUCLEOTIDE SEQUENCE</scope>
</reference>
<comment type="caution">
    <text evidence="4">The sequence shown here is derived from an EMBL/GenBank/DDBJ whole genome shotgun (WGS) entry which is preliminary data.</text>
</comment>
<dbReference type="AlphaFoldDB" id="A0A8X6XA04"/>
<dbReference type="InterPro" id="IPR020904">
    <property type="entry name" value="Sc_DH/Rdtase_CS"/>
</dbReference>
<evidence type="ECO:0000313" key="5">
    <source>
        <dbReference type="Proteomes" id="UP000886998"/>
    </source>
</evidence>
<dbReference type="SUPFAM" id="SSF51735">
    <property type="entry name" value="NAD(P)-binding Rossmann-fold domains"/>
    <property type="match status" value="1"/>
</dbReference>
<dbReference type="Pfam" id="PF00106">
    <property type="entry name" value="adh_short"/>
    <property type="match status" value="1"/>
</dbReference>
<dbReference type="PRINTS" id="PR00081">
    <property type="entry name" value="GDHRDH"/>
</dbReference>
<dbReference type="InterPro" id="IPR036291">
    <property type="entry name" value="NAD(P)-bd_dom_sf"/>
</dbReference>
<dbReference type="PANTHER" id="PTHR43313:SF50">
    <property type="entry name" value="GH26015P"/>
    <property type="match status" value="1"/>
</dbReference>
<accession>A0A8X6XA04</accession>
<dbReference type="GO" id="GO:0008202">
    <property type="term" value="P:steroid metabolic process"/>
    <property type="evidence" value="ECO:0007669"/>
    <property type="project" value="TreeGrafter"/>
</dbReference>
<keyword evidence="3" id="KW-0732">Signal</keyword>
<comment type="similarity">
    <text evidence="2">Belongs to the short-chain dehydrogenases/reductases (SDR) family.</text>
</comment>
<dbReference type="Gene3D" id="3.40.50.720">
    <property type="entry name" value="NAD(P)-binding Rossmann-like Domain"/>
    <property type="match status" value="1"/>
</dbReference>
<dbReference type="PANTHER" id="PTHR43313">
    <property type="entry name" value="SHORT-CHAIN DEHYDROGENASE/REDUCTASE FAMILY 9C"/>
    <property type="match status" value="1"/>
</dbReference>
<dbReference type="PROSITE" id="PS00061">
    <property type="entry name" value="ADH_SHORT"/>
    <property type="match status" value="1"/>
</dbReference>
<dbReference type="EMBL" id="BMAV01006724">
    <property type="protein sequence ID" value="GFY48966.1"/>
    <property type="molecule type" value="Genomic_DNA"/>
</dbReference>
<gene>
    <name evidence="4" type="primary">HSD17B2</name>
    <name evidence="4" type="ORF">TNIN_28001</name>
</gene>
<dbReference type="InterPro" id="IPR002347">
    <property type="entry name" value="SDR_fam"/>
</dbReference>
<dbReference type="PRINTS" id="PR00080">
    <property type="entry name" value="SDRFAMILY"/>
</dbReference>
<keyword evidence="5" id="KW-1185">Reference proteome</keyword>
<feature type="signal peptide" evidence="3">
    <location>
        <begin position="1"/>
        <end position="21"/>
    </location>
</feature>
<protein>
    <recommendedName>
        <fullName evidence="6">Estradiol 17-beta-dehydrogenase 2</fullName>
    </recommendedName>
</protein>
<evidence type="ECO:0000256" key="1">
    <source>
        <dbReference type="ARBA" id="ARBA00023002"/>
    </source>
</evidence>
<name>A0A8X6XA04_9ARAC</name>
<evidence type="ECO:0000313" key="4">
    <source>
        <dbReference type="EMBL" id="GFY48966.1"/>
    </source>
</evidence>
<evidence type="ECO:0000256" key="3">
    <source>
        <dbReference type="SAM" id="SignalP"/>
    </source>
</evidence>
<sequence>MRNQQNCCSCVFLFSLRGITGMASPLLRRWKLWAVVNNAGILKGISTELTDIRDFKDCMDVNLFGVVRVTKAFLPLLRRSAGRIVNMTSLGGRVAPCHLSAYSVSKFAAVGLTDCLRRELDIWGIRVISIEPEPFQTPISDFGVASKRMDETFASLDPAIKEDYGDEYFNKFRKFAEMYASYASDKLYKVIDDLVLAITLEHPSKIYRPSENIIRQTIAIIIQNLPTDILDFFFKVFMYFAGAPVPKRAKGHVSSRN</sequence>
<proteinExistence type="inferred from homology"/>
<dbReference type="Proteomes" id="UP000886998">
    <property type="component" value="Unassembled WGS sequence"/>
</dbReference>
<keyword evidence="1" id="KW-0560">Oxidoreductase</keyword>
<dbReference type="OrthoDB" id="6420235at2759"/>
<feature type="chain" id="PRO_5036472016" description="Estradiol 17-beta-dehydrogenase 2" evidence="3">
    <location>
        <begin position="22"/>
        <end position="257"/>
    </location>
</feature>
<evidence type="ECO:0008006" key="6">
    <source>
        <dbReference type="Google" id="ProtNLM"/>
    </source>
</evidence>